<evidence type="ECO:0000256" key="1">
    <source>
        <dbReference type="SAM" id="MobiDB-lite"/>
    </source>
</evidence>
<sequence length="76" mass="8564">RTVMMCDILSLKSRLWPGDRSAAGVIDKDIETCDPVYVFESGNRNDSWDCDFEREQGGRGERDRNPGTQDILALKG</sequence>
<feature type="non-terminal residue" evidence="2">
    <location>
        <position position="1"/>
    </location>
</feature>
<organism evidence="2 3">
    <name type="scientific">Triplophysa rosa</name>
    <name type="common">Cave loach</name>
    <dbReference type="NCBI Taxonomy" id="992332"/>
    <lineage>
        <taxon>Eukaryota</taxon>
        <taxon>Metazoa</taxon>
        <taxon>Chordata</taxon>
        <taxon>Craniata</taxon>
        <taxon>Vertebrata</taxon>
        <taxon>Euteleostomi</taxon>
        <taxon>Actinopterygii</taxon>
        <taxon>Neopterygii</taxon>
        <taxon>Teleostei</taxon>
        <taxon>Ostariophysi</taxon>
        <taxon>Cypriniformes</taxon>
        <taxon>Nemacheilidae</taxon>
        <taxon>Triplophysa</taxon>
    </lineage>
</organism>
<feature type="region of interest" description="Disordered" evidence="1">
    <location>
        <begin position="49"/>
        <end position="76"/>
    </location>
</feature>
<dbReference type="AlphaFoldDB" id="A0A9W7T485"/>
<comment type="caution">
    <text evidence="2">The sequence shown here is derived from an EMBL/GenBank/DDBJ whole genome shotgun (WGS) entry which is preliminary data.</text>
</comment>
<evidence type="ECO:0000313" key="3">
    <source>
        <dbReference type="Proteomes" id="UP001059041"/>
    </source>
</evidence>
<proteinExistence type="predicted"/>
<dbReference type="EMBL" id="JAFHDT010000457">
    <property type="protein sequence ID" value="KAI7789474.1"/>
    <property type="molecule type" value="Genomic_DNA"/>
</dbReference>
<feature type="compositionally biased region" description="Basic and acidic residues" evidence="1">
    <location>
        <begin position="51"/>
        <end position="65"/>
    </location>
</feature>
<reference evidence="2" key="1">
    <citation type="submission" date="2021-02" db="EMBL/GenBank/DDBJ databases">
        <title>Comparative genomics reveals that relaxation of natural selection precedes convergent phenotypic evolution of cavefish.</title>
        <authorList>
            <person name="Peng Z."/>
        </authorList>
    </citation>
    <scope>NUCLEOTIDE SEQUENCE</scope>
    <source>
        <tissue evidence="2">Muscle</tissue>
    </source>
</reference>
<protein>
    <submittedName>
        <fullName evidence="2">Uncharacterized protein</fullName>
    </submittedName>
</protein>
<dbReference type="Proteomes" id="UP001059041">
    <property type="component" value="Unassembled WGS sequence"/>
</dbReference>
<accession>A0A9W7T485</accession>
<gene>
    <name evidence="2" type="ORF">IRJ41_000960</name>
</gene>
<name>A0A9W7T485_TRIRA</name>
<evidence type="ECO:0000313" key="2">
    <source>
        <dbReference type="EMBL" id="KAI7789474.1"/>
    </source>
</evidence>
<keyword evidence="3" id="KW-1185">Reference proteome</keyword>